<evidence type="ECO:0000313" key="2">
    <source>
        <dbReference type="Proteomes" id="UP000008207"/>
    </source>
</evidence>
<protein>
    <submittedName>
        <fullName evidence="1">Uncharacterized protein</fullName>
    </submittedName>
</protein>
<organism evidence="1 2">
    <name type="scientific">Methylobacterium nodulans (strain LMG 21967 / CNCM I-2342 / ORS 2060)</name>
    <dbReference type="NCBI Taxonomy" id="460265"/>
    <lineage>
        <taxon>Bacteria</taxon>
        <taxon>Pseudomonadati</taxon>
        <taxon>Pseudomonadota</taxon>
        <taxon>Alphaproteobacteria</taxon>
        <taxon>Hyphomicrobiales</taxon>
        <taxon>Methylobacteriaceae</taxon>
        <taxon>Methylobacterium</taxon>
    </lineage>
</organism>
<dbReference type="RefSeq" id="WP_015933145.1">
    <property type="nucleotide sequence ID" value="NC_011894.1"/>
</dbReference>
<proteinExistence type="predicted"/>
<dbReference type="KEGG" id="mno:Mnod_6822"/>
<gene>
    <name evidence="1" type="ordered locus">Mnod_6822</name>
</gene>
<accession>B8IGA0</accession>
<dbReference type="OrthoDB" id="8009348at2"/>
<dbReference type="EMBL" id="CP001349">
    <property type="protein sequence ID" value="ACL61577.1"/>
    <property type="molecule type" value="Genomic_DNA"/>
</dbReference>
<evidence type="ECO:0000313" key="1">
    <source>
        <dbReference type="EMBL" id="ACL61577.1"/>
    </source>
</evidence>
<sequence>MADTHTHTLSTLQAATTGKPWYLVDTSFRRPIVKMTFFSETQARTTCKAMNATAGQERFKVVWMGA</sequence>
<name>B8IGA0_METNO</name>
<reference evidence="1 2" key="1">
    <citation type="submission" date="2009-01" db="EMBL/GenBank/DDBJ databases">
        <title>Complete sequence of chromosome of Methylobacterium nodulans ORS 2060.</title>
        <authorList>
            <consortium name="US DOE Joint Genome Institute"/>
            <person name="Lucas S."/>
            <person name="Copeland A."/>
            <person name="Lapidus A."/>
            <person name="Glavina del Rio T."/>
            <person name="Dalin E."/>
            <person name="Tice H."/>
            <person name="Bruce D."/>
            <person name="Goodwin L."/>
            <person name="Pitluck S."/>
            <person name="Sims D."/>
            <person name="Brettin T."/>
            <person name="Detter J.C."/>
            <person name="Han C."/>
            <person name="Larimer F."/>
            <person name="Land M."/>
            <person name="Hauser L."/>
            <person name="Kyrpides N."/>
            <person name="Ivanova N."/>
            <person name="Marx C.J."/>
            <person name="Richardson P."/>
        </authorList>
    </citation>
    <scope>NUCLEOTIDE SEQUENCE [LARGE SCALE GENOMIC DNA]</scope>
    <source>
        <strain evidence="2">LMG 21967 / CNCM I-2342 / ORS 2060</strain>
    </source>
</reference>
<dbReference type="Proteomes" id="UP000008207">
    <property type="component" value="Chromosome"/>
</dbReference>
<dbReference type="HOGENOM" id="CLU_2826198_0_0_5"/>
<dbReference type="AlphaFoldDB" id="B8IGA0"/>
<keyword evidence="2" id="KW-1185">Reference proteome</keyword>